<dbReference type="PANTHER" id="PTHR46825">
    <property type="entry name" value="D-ALANYL-D-ALANINE-CARBOXYPEPTIDASE/ENDOPEPTIDASE AMPH"/>
    <property type="match status" value="1"/>
</dbReference>
<keyword evidence="6" id="KW-1185">Reference proteome</keyword>
<dbReference type="PANTHER" id="PTHR46825:SF15">
    <property type="entry name" value="BETA-LACTAMASE-RELATED DOMAIN-CONTAINING PROTEIN"/>
    <property type="match status" value="1"/>
</dbReference>
<dbReference type="EMBL" id="KN847495">
    <property type="protein sequence ID" value="KIW16521.1"/>
    <property type="molecule type" value="Genomic_DNA"/>
</dbReference>
<dbReference type="Pfam" id="PF11954">
    <property type="entry name" value="DUF3471"/>
    <property type="match status" value="1"/>
</dbReference>
<reference evidence="5 6" key="1">
    <citation type="submission" date="2015-01" db="EMBL/GenBank/DDBJ databases">
        <title>The Genome Sequence of Exophiala spinifera CBS89968.</title>
        <authorList>
            <consortium name="The Broad Institute Genomics Platform"/>
            <person name="Cuomo C."/>
            <person name="de Hoog S."/>
            <person name="Gorbushina A."/>
            <person name="Stielow B."/>
            <person name="Teixiera M."/>
            <person name="Abouelleil A."/>
            <person name="Chapman S.B."/>
            <person name="Priest M."/>
            <person name="Young S.K."/>
            <person name="Wortman J."/>
            <person name="Nusbaum C."/>
            <person name="Birren B."/>
        </authorList>
    </citation>
    <scope>NUCLEOTIDE SEQUENCE [LARGE SCALE GENOMIC DNA]</scope>
    <source>
        <strain evidence="5 6">CBS 89968</strain>
    </source>
</reference>
<dbReference type="Proteomes" id="UP000053328">
    <property type="component" value="Unassembled WGS sequence"/>
</dbReference>
<dbReference type="STRING" id="91928.A0A0D1YNA0"/>
<evidence type="ECO:0000313" key="5">
    <source>
        <dbReference type="EMBL" id="KIW16521.1"/>
    </source>
</evidence>
<proteinExistence type="inferred from homology"/>
<dbReference type="HOGENOM" id="CLU_020027_14_3_1"/>
<dbReference type="InterPro" id="IPR021860">
    <property type="entry name" value="Peptidase_S12_Pab87-rel_C"/>
</dbReference>
<dbReference type="SUPFAM" id="SSF56601">
    <property type="entry name" value="beta-lactamase/transpeptidase-like"/>
    <property type="match status" value="1"/>
</dbReference>
<dbReference type="Gene3D" id="2.40.128.600">
    <property type="match status" value="1"/>
</dbReference>
<gene>
    <name evidence="5" type="ORF">PV08_06576</name>
</gene>
<evidence type="ECO:0000259" key="4">
    <source>
        <dbReference type="Pfam" id="PF11954"/>
    </source>
</evidence>
<organism evidence="5 6">
    <name type="scientific">Exophiala spinifera</name>
    <dbReference type="NCBI Taxonomy" id="91928"/>
    <lineage>
        <taxon>Eukaryota</taxon>
        <taxon>Fungi</taxon>
        <taxon>Dikarya</taxon>
        <taxon>Ascomycota</taxon>
        <taxon>Pezizomycotina</taxon>
        <taxon>Eurotiomycetes</taxon>
        <taxon>Chaetothyriomycetidae</taxon>
        <taxon>Chaetothyriales</taxon>
        <taxon>Herpotrichiellaceae</taxon>
        <taxon>Exophiala</taxon>
    </lineage>
</organism>
<sequence>MLVLPLPSILTGLLLPFCLVEAVSQQSVQQAVDRLDSFIQSVLNDTQVPSIAAAVVYNDSILYANAFGVREVGSNESATAETVYQLASLSKPISSTIVAQLVGNGHLSWTSKANELDSSIELSDPWITGEVTVEDFFCHRSGLFGNAGNDLEPFGYNRKEILSRMKFLEPTGSFRVDYQYSNYGITMGAVAAATAAGLSWEEATSRLYESCNMTSTSSEYDDFLQRSNRASLHIRAGNGTNFSEPYIRAPERNPDAQAPAGGVTSSVLDLAQWLRLQLGNGTRDGQQIVSSEPLQYTHQPQINRGPDPATNRSAFYGLGWNVDYSSSGIFVGHAGAFTSGTRSYVRMNVADGIGIVVLSNCWPTGVPDGITYTFLDWVYQGNRTGSRDWVSFWDDEYDELNENFGVSDPGLAITPVNASAPLEGEDVYVGTYFNDYVGAVSVSGTDNRNLSMQIGERTLPLTHWDRDVFILRPVLENPEYPTTVTFVVGAGGQAQQVLVEDLNGDGGGVLSRQVEE</sequence>
<name>A0A0D1YNA0_9EURO</name>
<feature type="chain" id="PRO_5002247121" evidence="2">
    <location>
        <begin position="23"/>
        <end position="516"/>
    </location>
</feature>
<evidence type="ECO:0000256" key="2">
    <source>
        <dbReference type="SAM" id="SignalP"/>
    </source>
</evidence>
<dbReference type="GeneID" id="27333659"/>
<dbReference type="InterPro" id="IPR001466">
    <property type="entry name" value="Beta-lactam-related"/>
</dbReference>
<protein>
    <submittedName>
        <fullName evidence="5">Uncharacterized protein</fullName>
    </submittedName>
</protein>
<dbReference type="Pfam" id="PF00144">
    <property type="entry name" value="Beta-lactamase"/>
    <property type="match status" value="1"/>
</dbReference>
<dbReference type="OrthoDB" id="5946976at2759"/>
<dbReference type="AlphaFoldDB" id="A0A0D1YNA0"/>
<dbReference type="RefSeq" id="XP_016236737.1">
    <property type="nucleotide sequence ID" value="XM_016380910.1"/>
</dbReference>
<comment type="similarity">
    <text evidence="1">Belongs to the peptidase S12 family.</text>
</comment>
<dbReference type="Gene3D" id="3.40.710.10">
    <property type="entry name" value="DD-peptidase/beta-lactamase superfamily"/>
    <property type="match status" value="1"/>
</dbReference>
<dbReference type="InterPro" id="IPR012338">
    <property type="entry name" value="Beta-lactam/transpept-like"/>
</dbReference>
<dbReference type="VEuPathDB" id="FungiDB:PV08_06576"/>
<evidence type="ECO:0000259" key="3">
    <source>
        <dbReference type="Pfam" id="PF00144"/>
    </source>
</evidence>
<feature type="domain" description="Beta-lactamase-related" evidence="3">
    <location>
        <begin position="35"/>
        <end position="367"/>
    </location>
</feature>
<accession>A0A0D1YNA0</accession>
<evidence type="ECO:0000313" key="6">
    <source>
        <dbReference type="Proteomes" id="UP000053328"/>
    </source>
</evidence>
<feature type="signal peptide" evidence="2">
    <location>
        <begin position="1"/>
        <end position="22"/>
    </location>
</feature>
<keyword evidence="2" id="KW-0732">Signal</keyword>
<feature type="domain" description="Peptidase S12 Pab87-related C-terminal" evidence="4">
    <location>
        <begin position="426"/>
        <end position="500"/>
    </location>
</feature>
<dbReference type="InterPro" id="IPR050491">
    <property type="entry name" value="AmpC-like"/>
</dbReference>
<evidence type="ECO:0000256" key="1">
    <source>
        <dbReference type="ARBA" id="ARBA00038215"/>
    </source>
</evidence>